<keyword evidence="2" id="KW-1185">Reference proteome</keyword>
<dbReference type="Proteomes" id="UP000005709">
    <property type="component" value="Unassembled WGS sequence"/>
</dbReference>
<sequence>MTNNSLKLSDINFSSFSASKNWIGFFEIESRGWLSGVSLAIKLFDNFFRKYSDEVFIVSALMCDDKVYKKYKAISQVKPLYDKFKDLGILQEQNEYFSLTRDKEYPLPAMCVRMDILKWNDIKELAKFLMCYDYSINEWCFIVFPSLNLAVYPHDSKGFGCIGLNDEIKYGINFLKFCEKNSKAKVTIDKKEVNLNKAVFLLPKNNEELFSRVQEVREIKRGTLYADPNLIKFIALSGSIKDLKISQLKQLLREGLIYLDTGIFFIKNLKRERIATTENILINSSIYQGLSDFEWSINEVEIKNPNLKEDDFIKECLLFLKLVKEKIENMNIENSRFALCLDFYNIDELSADFELYTLRDNEKIVDFSETKFNQSSVYVIV</sequence>
<dbReference type="AlphaFoldDB" id="C8PL99"/>
<evidence type="ECO:0000313" key="1">
    <source>
        <dbReference type="EMBL" id="EEV16514.1"/>
    </source>
</evidence>
<gene>
    <name evidence="1" type="ORF">CAMGR0001_2890</name>
</gene>
<accession>C8PL99</accession>
<organism evidence="1 2">
    <name type="scientific">Campylobacter gracilis RM3268</name>
    <dbReference type="NCBI Taxonomy" id="553220"/>
    <lineage>
        <taxon>Bacteria</taxon>
        <taxon>Pseudomonadati</taxon>
        <taxon>Campylobacterota</taxon>
        <taxon>Epsilonproteobacteria</taxon>
        <taxon>Campylobacterales</taxon>
        <taxon>Campylobacteraceae</taxon>
        <taxon>Campylobacter</taxon>
    </lineage>
</organism>
<protein>
    <submittedName>
        <fullName evidence="1">Uncharacterized protein</fullName>
    </submittedName>
</protein>
<dbReference type="STRING" id="824.CGRAC_1742"/>
<proteinExistence type="predicted"/>
<reference evidence="1 2" key="1">
    <citation type="submission" date="2009-07" db="EMBL/GenBank/DDBJ databases">
        <authorList>
            <person name="Madupu R."/>
            <person name="Sebastian Y."/>
            <person name="Durkin A.S."/>
            <person name="Torralba M."/>
            <person name="Methe B."/>
            <person name="Sutton G.G."/>
            <person name="Strausberg R.L."/>
            <person name="Nelson K.E."/>
        </authorList>
    </citation>
    <scope>NUCLEOTIDE SEQUENCE [LARGE SCALE GENOMIC DNA]</scope>
    <source>
        <strain evidence="1 2">RM3268</strain>
    </source>
</reference>
<comment type="caution">
    <text evidence="1">The sequence shown here is derived from an EMBL/GenBank/DDBJ whole genome shotgun (WGS) entry which is preliminary data.</text>
</comment>
<dbReference type="eggNOG" id="ENOG5030NI7">
    <property type="taxonomic scope" value="Bacteria"/>
</dbReference>
<dbReference type="EMBL" id="ACYG01000031">
    <property type="protein sequence ID" value="EEV16514.1"/>
    <property type="molecule type" value="Genomic_DNA"/>
</dbReference>
<evidence type="ECO:0000313" key="2">
    <source>
        <dbReference type="Proteomes" id="UP000005709"/>
    </source>
</evidence>
<name>C8PL99_9BACT</name>